<comment type="caution">
    <text evidence="2">The sequence shown here is derived from an EMBL/GenBank/DDBJ whole genome shotgun (WGS) entry which is preliminary data.</text>
</comment>
<proteinExistence type="predicted"/>
<protein>
    <submittedName>
        <fullName evidence="2">Uncharacterized protein</fullName>
    </submittedName>
</protein>
<reference evidence="3" key="1">
    <citation type="journal article" date="2019" name="Int. J. Syst. Evol. Microbiol.">
        <title>The Global Catalogue of Microorganisms (GCM) 10K type strain sequencing project: providing services to taxonomists for standard genome sequencing and annotation.</title>
        <authorList>
            <consortium name="The Broad Institute Genomics Platform"/>
            <consortium name="The Broad Institute Genome Sequencing Center for Infectious Disease"/>
            <person name="Wu L."/>
            <person name="Ma J."/>
        </authorList>
    </citation>
    <scope>NUCLEOTIDE SEQUENCE [LARGE SCALE GENOMIC DNA]</scope>
    <source>
        <strain evidence="3">JCM 3175</strain>
    </source>
</reference>
<feature type="region of interest" description="Disordered" evidence="1">
    <location>
        <begin position="1"/>
        <end position="37"/>
    </location>
</feature>
<feature type="region of interest" description="Disordered" evidence="1">
    <location>
        <begin position="67"/>
        <end position="124"/>
    </location>
</feature>
<dbReference type="EMBL" id="BAABGU010000001">
    <property type="protein sequence ID" value="GAA4561482.1"/>
    <property type="molecule type" value="Genomic_DNA"/>
</dbReference>
<organism evidence="2 3">
    <name type="scientific">Micromonospora coerulea</name>
    <dbReference type="NCBI Taxonomy" id="47856"/>
    <lineage>
        <taxon>Bacteria</taxon>
        <taxon>Bacillati</taxon>
        <taxon>Actinomycetota</taxon>
        <taxon>Actinomycetes</taxon>
        <taxon>Micromonosporales</taxon>
        <taxon>Micromonosporaceae</taxon>
        <taxon>Micromonospora</taxon>
    </lineage>
</organism>
<dbReference type="Proteomes" id="UP001500307">
    <property type="component" value="Unassembled WGS sequence"/>
</dbReference>
<name>A0ABP8S6D1_9ACTN</name>
<evidence type="ECO:0000313" key="3">
    <source>
        <dbReference type="Proteomes" id="UP001500307"/>
    </source>
</evidence>
<sequence>MVCSRPRQPLWGFRATATPEAEEGPREGPSEGSVDTTYPRLSAARATPFGGPAMVVGSIAEPRLTISTPSVARDRHPRRGLDVTGVSRRLNHPLPGGTTVRAEPEILQEFSHSRGLSDPLPTTG</sequence>
<accession>A0ABP8S6D1</accession>
<keyword evidence="3" id="KW-1185">Reference proteome</keyword>
<evidence type="ECO:0000256" key="1">
    <source>
        <dbReference type="SAM" id="MobiDB-lite"/>
    </source>
</evidence>
<gene>
    <name evidence="2" type="ORF">GCM10023176_00150</name>
</gene>
<evidence type="ECO:0000313" key="2">
    <source>
        <dbReference type="EMBL" id="GAA4561482.1"/>
    </source>
</evidence>